<dbReference type="Proteomes" id="UP000824160">
    <property type="component" value="Unassembled WGS sequence"/>
</dbReference>
<comment type="caution">
    <text evidence="5">The sequence shown here is derived from an EMBL/GenBank/DDBJ whole genome shotgun (WGS) entry which is preliminary data.</text>
</comment>
<dbReference type="PROSITE" id="PS51257">
    <property type="entry name" value="PROKAR_LIPOPROTEIN"/>
    <property type="match status" value="1"/>
</dbReference>
<dbReference type="EMBL" id="DVLW01000178">
    <property type="protein sequence ID" value="HIT94823.1"/>
    <property type="molecule type" value="Genomic_DNA"/>
</dbReference>
<evidence type="ECO:0000256" key="3">
    <source>
        <dbReference type="SAM" id="SignalP"/>
    </source>
</evidence>
<evidence type="ECO:0000259" key="4">
    <source>
        <dbReference type="PROSITE" id="PS50983"/>
    </source>
</evidence>
<protein>
    <submittedName>
        <fullName evidence="5">ABC transporter substrate-binding protein</fullName>
    </submittedName>
</protein>
<dbReference type="PROSITE" id="PS50983">
    <property type="entry name" value="FE_B12_PBP"/>
    <property type="match status" value="1"/>
</dbReference>
<dbReference type="PANTHER" id="PTHR30535">
    <property type="entry name" value="VITAMIN B12-BINDING PROTEIN"/>
    <property type="match status" value="1"/>
</dbReference>
<sequence>MKKSLSFIYAMIFVLAAAGCGNTVSTSSQTESSSSAASKSSSSSETEETASEEVSSASEETQSEYHTIVDHAGNEVEVPYDIERIAVADIYPLPSVLSVFFDSAEKIVGMAPASMTAAQNSLLSELYPEILNAETGFTDGTTINVEELIKLDPDVVFYGASNPEIGEQLQNAGIPGVAISVNKWEYNAIETLDNWISLISEMFPENDKTQLVSDYSNEVYDEIQQRVADMTDEERARVFFLFQYTDTTIATSGQNFFGQWWADAIGAVNVAQELTTDNANQVSMEQIYGWNPDTILITNFNQASPDDLFNNTIGSYDWSEIDAIKLGQVYKMPLGMYRSYTPGVDTPITLYWLAKTVYPELFEDIDVTEKTIDYYDTVFGVELTEEQAESIFTPVTAAGEVYFD</sequence>
<feature type="compositionally biased region" description="Low complexity" evidence="2">
    <location>
        <begin position="25"/>
        <end position="44"/>
    </location>
</feature>
<dbReference type="Gene3D" id="3.40.50.1980">
    <property type="entry name" value="Nitrogenase molybdenum iron protein domain"/>
    <property type="match status" value="2"/>
</dbReference>
<dbReference type="PANTHER" id="PTHR30535:SF34">
    <property type="entry name" value="MOLYBDATE-BINDING PROTEIN MOLA"/>
    <property type="match status" value="1"/>
</dbReference>
<comment type="similarity">
    <text evidence="1">Belongs to the bacterial solute-binding protein 8 family.</text>
</comment>
<feature type="chain" id="PRO_5039523621" evidence="3">
    <location>
        <begin position="19"/>
        <end position="404"/>
    </location>
</feature>
<reference evidence="5" key="1">
    <citation type="submission" date="2020-10" db="EMBL/GenBank/DDBJ databases">
        <authorList>
            <person name="Gilroy R."/>
        </authorList>
    </citation>
    <scope>NUCLEOTIDE SEQUENCE</scope>
    <source>
        <strain evidence="5">ChiBcec7-5410</strain>
    </source>
</reference>
<dbReference type="Gene3D" id="1.20.58.2180">
    <property type="match status" value="1"/>
</dbReference>
<feature type="region of interest" description="Disordered" evidence="2">
    <location>
        <begin position="25"/>
        <end position="64"/>
    </location>
</feature>
<dbReference type="Pfam" id="PF01497">
    <property type="entry name" value="Peripla_BP_2"/>
    <property type="match status" value="1"/>
</dbReference>
<organism evidence="5 6">
    <name type="scientific">Candidatus Faecivivens stercoripullorum</name>
    <dbReference type="NCBI Taxonomy" id="2840805"/>
    <lineage>
        <taxon>Bacteria</taxon>
        <taxon>Bacillati</taxon>
        <taxon>Bacillota</taxon>
        <taxon>Clostridia</taxon>
        <taxon>Eubacteriales</taxon>
        <taxon>Oscillospiraceae</taxon>
        <taxon>Oscillospiraceae incertae sedis</taxon>
        <taxon>Candidatus Faecivivens</taxon>
    </lineage>
</organism>
<dbReference type="InterPro" id="IPR050902">
    <property type="entry name" value="ABC_Transporter_SBP"/>
</dbReference>
<dbReference type="SUPFAM" id="SSF53807">
    <property type="entry name" value="Helical backbone' metal receptor"/>
    <property type="match status" value="1"/>
</dbReference>
<keyword evidence="3" id="KW-0732">Signal</keyword>
<evidence type="ECO:0000313" key="6">
    <source>
        <dbReference type="Proteomes" id="UP000824160"/>
    </source>
</evidence>
<feature type="domain" description="Fe/B12 periplasmic-binding" evidence="4">
    <location>
        <begin position="84"/>
        <end position="361"/>
    </location>
</feature>
<accession>A0A9D1H731</accession>
<evidence type="ECO:0000256" key="2">
    <source>
        <dbReference type="SAM" id="MobiDB-lite"/>
    </source>
</evidence>
<evidence type="ECO:0000256" key="1">
    <source>
        <dbReference type="ARBA" id="ARBA00008814"/>
    </source>
</evidence>
<name>A0A9D1H731_9FIRM</name>
<dbReference type="InterPro" id="IPR002491">
    <property type="entry name" value="ABC_transptr_periplasmic_BD"/>
</dbReference>
<reference evidence="5" key="2">
    <citation type="journal article" date="2021" name="PeerJ">
        <title>Extensive microbial diversity within the chicken gut microbiome revealed by metagenomics and culture.</title>
        <authorList>
            <person name="Gilroy R."/>
            <person name="Ravi A."/>
            <person name="Getino M."/>
            <person name="Pursley I."/>
            <person name="Horton D.L."/>
            <person name="Alikhan N.F."/>
            <person name="Baker D."/>
            <person name="Gharbi K."/>
            <person name="Hall N."/>
            <person name="Watson M."/>
            <person name="Adriaenssens E.M."/>
            <person name="Foster-Nyarko E."/>
            <person name="Jarju S."/>
            <person name="Secka A."/>
            <person name="Antonio M."/>
            <person name="Oren A."/>
            <person name="Chaudhuri R.R."/>
            <person name="La Ragione R."/>
            <person name="Hildebrand F."/>
            <person name="Pallen M.J."/>
        </authorList>
    </citation>
    <scope>NUCLEOTIDE SEQUENCE</scope>
    <source>
        <strain evidence="5">ChiBcec7-5410</strain>
    </source>
</reference>
<dbReference type="AlphaFoldDB" id="A0A9D1H731"/>
<feature type="signal peptide" evidence="3">
    <location>
        <begin position="1"/>
        <end position="18"/>
    </location>
</feature>
<evidence type="ECO:0000313" key="5">
    <source>
        <dbReference type="EMBL" id="HIT94823.1"/>
    </source>
</evidence>
<proteinExistence type="inferred from homology"/>
<gene>
    <name evidence="5" type="ORF">IAC43_06525</name>
</gene>